<dbReference type="Pfam" id="PF12032">
    <property type="entry name" value="CLIP"/>
    <property type="match status" value="1"/>
</dbReference>
<evidence type="ECO:0000256" key="5">
    <source>
        <dbReference type="ARBA" id="ARBA00022825"/>
    </source>
</evidence>
<evidence type="ECO:0000256" key="7">
    <source>
        <dbReference type="ARBA" id="ARBA00023145"/>
    </source>
</evidence>
<sequence>MPSMLIKMNSFLSVILSIGCLTVAAQNEGDLVYSEEDCMTPNMEQGLCVKVQDCEPMVKVLRSLKYPVAQNLKDELNKYVCSSNPVIHVCCTGNPIVIQSRSSNYVQKLEPPDVSFHRNLGLLPENCGEPNLLNNKILGGIDTKLNEFPWMVLLGYRSVDGPKYRCDGTIINERYILTAAHCVKTNQGPPNTVRLGEYNLSTRKDCATLENGTVKCSLGVQNVAIEQIIAHPDFDDYSLINDIALIRMPKMNISIENVQPICLPLGDLRNAMSDNYIAVGWGLTNNETSPNIVQKVSVRMVDLETCKRHYSYQVKITEKQLCAGGNKENVCSGDSGGPIQYESTIDGTTKYIQQGVISFGTNQCGFGNKPSVHSNVAYYMNWILDTLKP</sequence>
<evidence type="ECO:0000256" key="8">
    <source>
        <dbReference type="ARBA" id="ARBA00023157"/>
    </source>
</evidence>
<dbReference type="EC" id="3.4.21.-" evidence="11"/>
<dbReference type="InterPro" id="IPR009003">
    <property type="entry name" value="Peptidase_S1_PA"/>
</dbReference>
<keyword evidence="7" id="KW-0865">Zymogen</keyword>
<dbReference type="AlphaFoldDB" id="A0A9N9TKB6"/>
<dbReference type="GO" id="GO:0046872">
    <property type="term" value="F:metal ion binding"/>
    <property type="evidence" value="ECO:0007669"/>
    <property type="project" value="UniProtKB-KW"/>
</dbReference>
<keyword evidence="6" id="KW-0106">Calcium</keyword>
<dbReference type="GO" id="GO:0051604">
    <property type="term" value="P:protein maturation"/>
    <property type="evidence" value="ECO:0007669"/>
    <property type="project" value="UniProtKB-ARBA"/>
</dbReference>
<feature type="domain" description="Clip" evidence="14">
    <location>
        <begin position="37"/>
        <end position="91"/>
    </location>
</feature>
<dbReference type="GO" id="GO:0004252">
    <property type="term" value="F:serine-type endopeptidase activity"/>
    <property type="evidence" value="ECO:0007669"/>
    <property type="project" value="UniProtKB-UniRule"/>
</dbReference>
<evidence type="ECO:0000256" key="6">
    <source>
        <dbReference type="ARBA" id="ARBA00022837"/>
    </source>
</evidence>
<reference evidence="15" key="1">
    <citation type="submission" date="2022-01" db="EMBL/GenBank/DDBJ databases">
        <authorList>
            <person name="King R."/>
        </authorList>
    </citation>
    <scope>NUCLEOTIDE SEQUENCE</scope>
</reference>
<organism evidence="15 16">
    <name type="scientific">Phyllotreta striolata</name>
    <name type="common">Striped flea beetle</name>
    <name type="synonym">Crioceris striolata</name>
    <dbReference type="NCBI Taxonomy" id="444603"/>
    <lineage>
        <taxon>Eukaryota</taxon>
        <taxon>Metazoa</taxon>
        <taxon>Ecdysozoa</taxon>
        <taxon>Arthropoda</taxon>
        <taxon>Hexapoda</taxon>
        <taxon>Insecta</taxon>
        <taxon>Pterygota</taxon>
        <taxon>Neoptera</taxon>
        <taxon>Endopterygota</taxon>
        <taxon>Coleoptera</taxon>
        <taxon>Polyphaga</taxon>
        <taxon>Cucujiformia</taxon>
        <taxon>Chrysomeloidea</taxon>
        <taxon>Chrysomelidae</taxon>
        <taxon>Galerucinae</taxon>
        <taxon>Alticini</taxon>
        <taxon>Phyllotreta</taxon>
    </lineage>
</organism>
<evidence type="ECO:0000256" key="12">
    <source>
        <dbReference type="RuleBase" id="RU366078"/>
    </source>
</evidence>
<dbReference type="Proteomes" id="UP001153712">
    <property type="component" value="Chromosome 3"/>
</dbReference>
<keyword evidence="1 11" id="KW-0645">Protease</keyword>
<dbReference type="PROSITE" id="PS51888">
    <property type="entry name" value="CLIP"/>
    <property type="match status" value="1"/>
</dbReference>
<evidence type="ECO:0000313" key="16">
    <source>
        <dbReference type="Proteomes" id="UP001153712"/>
    </source>
</evidence>
<name>A0A9N9TKB6_PHYSR</name>
<dbReference type="Gene3D" id="3.30.1640.30">
    <property type="match status" value="1"/>
</dbReference>
<dbReference type="Pfam" id="PF00089">
    <property type="entry name" value="Trypsin"/>
    <property type="match status" value="1"/>
</dbReference>
<dbReference type="InterPro" id="IPR033116">
    <property type="entry name" value="TRYPSIN_SER"/>
</dbReference>
<keyword evidence="3 12" id="KW-0732">Signal</keyword>
<dbReference type="InterPro" id="IPR001254">
    <property type="entry name" value="Trypsin_dom"/>
</dbReference>
<comment type="domain">
    <text evidence="12">The clip domain consists of 35-55 residues which are 'knitted' together usually by 3 conserved disulfide bonds forming a clip-like compact structure.</text>
</comment>
<dbReference type="InterPro" id="IPR001314">
    <property type="entry name" value="Peptidase_S1A"/>
</dbReference>
<keyword evidence="5 11" id="KW-0720">Serine protease</keyword>
<gene>
    <name evidence="15" type="ORF">PHYEVI_LOCUS6693</name>
</gene>
<evidence type="ECO:0000313" key="15">
    <source>
        <dbReference type="EMBL" id="CAG9860338.1"/>
    </source>
</evidence>
<dbReference type="PRINTS" id="PR00722">
    <property type="entry name" value="CHYMOTRYPSIN"/>
</dbReference>
<dbReference type="SMART" id="SM00680">
    <property type="entry name" value="CLIP"/>
    <property type="match status" value="1"/>
</dbReference>
<evidence type="ECO:0000256" key="2">
    <source>
        <dbReference type="ARBA" id="ARBA00022723"/>
    </source>
</evidence>
<evidence type="ECO:0000259" key="14">
    <source>
        <dbReference type="PROSITE" id="PS51888"/>
    </source>
</evidence>
<evidence type="ECO:0000256" key="10">
    <source>
        <dbReference type="ARBA" id="ARBA00024195"/>
    </source>
</evidence>
<dbReference type="SUPFAM" id="SSF50494">
    <property type="entry name" value="Trypsin-like serine proteases"/>
    <property type="match status" value="1"/>
</dbReference>
<feature type="domain" description="Peptidase S1" evidence="13">
    <location>
        <begin position="137"/>
        <end position="388"/>
    </location>
</feature>
<evidence type="ECO:0000259" key="13">
    <source>
        <dbReference type="PROSITE" id="PS50240"/>
    </source>
</evidence>
<feature type="chain" id="PRO_5040527687" description="CLIP domain-containing serine protease" evidence="12">
    <location>
        <begin position="26"/>
        <end position="389"/>
    </location>
</feature>
<dbReference type="OrthoDB" id="547031at2759"/>
<keyword evidence="12" id="KW-0964">Secreted</keyword>
<dbReference type="PANTHER" id="PTHR24256">
    <property type="entry name" value="TRYPTASE-RELATED"/>
    <property type="match status" value="1"/>
</dbReference>
<dbReference type="EMBL" id="OU900096">
    <property type="protein sequence ID" value="CAG9860338.1"/>
    <property type="molecule type" value="Genomic_DNA"/>
</dbReference>
<keyword evidence="8" id="KW-1015">Disulfide bond</keyword>
<evidence type="ECO:0000256" key="9">
    <source>
        <dbReference type="ARBA" id="ARBA00023180"/>
    </source>
</evidence>
<dbReference type="FunFam" id="2.40.10.10:FF:000078">
    <property type="entry name" value="Serine protease H137"/>
    <property type="match status" value="1"/>
</dbReference>
<feature type="signal peptide" evidence="12">
    <location>
        <begin position="1"/>
        <end position="25"/>
    </location>
</feature>
<keyword evidence="9" id="KW-0325">Glycoprotein</keyword>
<dbReference type="InterPro" id="IPR043504">
    <property type="entry name" value="Peptidase_S1_PA_chymotrypsin"/>
</dbReference>
<keyword evidence="16" id="KW-1185">Reference proteome</keyword>
<dbReference type="InterPro" id="IPR038565">
    <property type="entry name" value="CLIP_sf"/>
</dbReference>
<dbReference type="PROSITE" id="PS00135">
    <property type="entry name" value="TRYPSIN_SER"/>
    <property type="match status" value="1"/>
</dbReference>
<dbReference type="CDD" id="cd00190">
    <property type="entry name" value="Tryp_SPc"/>
    <property type="match status" value="1"/>
</dbReference>
<dbReference type="PROSITE" id="PS50240">
    <property type="entry name" value="TRYPSIN_DOM"/>
    <property type="match status" value="1"/>
</dbReference>
<comment type="similarity">
    <text evidence="10 12">Belongs to the peptidase S1 family. CLIP subfamily.</text>
</comment>
<keyword evidence="4 11" id="KW-0378">Hydrolase</keyword>
<dbReference type="PROSITE" id="PS51257">
    <property type="entry name" value="PROKAR_LIPOPROTEIN"/>
    <property type="match status" value="1"/>
</dbReference>
<proteinExistence type="inferred from homology"/>
<dbReference type="SMART" id="SM00020">
    <property type="entry name" value="Tryp_SPc"/>
    <property type="match status" value="1"/>
</dbReference>
<comment type="subcellular location">
    <subcellularLocation>
        <location evidence="12">Secreted</location>
    </subcellularLocation>
</comment>
<evidence type="ECO:0000256" key="4">
    <source>
        <dbReference type="ARBA" id="ARBA00022801"/>
    </source>
</evidence>
<dbReference type="InterPro" id="IPR022700">
    <property type="entry name" value="CLIP"/>
</dbReference>
<evidence type="ECO:0000256" key="1">
    <source>
        <dbReference type="ARBA" id="ARBA00022670"/>
    </source>
</evidence>
<dbReference type="GO" id="GO:0006508">
    <property type="term" value="P:proteolysis"/>
    <property type="evidence" value="ECO:0007669"/>
    <property type="project" value="UniProtKB-KW"/>
</dbReference>
<protein>
    <recommendedName>
        <fullName evidence="12">CLIP domain-containing serine protease</fullName>
        <ecNumber evidence="11">3.4.21.-</ecNumber>
    </recommendedName>
</protein>
<keyword evidence="2" id="KW-0479">Metal-binding</keyword>
<dbReference type="GO" id="GO:0005576">
    <property type="term" value="C:extracellular region"/>
    <property type="evidence" value="ECO:0007669"/>
    <property type="project" value="UniProtKB-SubCell"/>
</dbReference>
<dbReference type="PROSITE" id="PS00134">
    <property type="entry name" value="TRYPSIN_HIS"/>
    <property type="match status" value="1"/>
</dbReference>
<dbReference type="FunFam" id="2.40.10.10:FF:000028">
    <property type="entry name" value="Serine protease easter"/>
    <property type="match status" value="1"/>
</dbReference>
<accession>A0A9N9TKB6</accession>
<dbReference type="Gene3D" id="2.40.10.10">
    <property type="entry name" value="Trypsin-like serine proteases"/>
    <property type="match status" value="2"/>
</dbReference>
<evidence type="ECO:0000256" key="3">
    <source>
        <dbReference type="ARBA" id="ARBA00022729"/>
    </source>
</evidence>
<dbReference type="InterPro" id="IPR018114">
    <property type="entry name" value="TRYPSIN_HIS"/>
</dbReference>
<dbReference type="InterPro" id="IPR051487">
    <property type="entry name" value="Ser/Thr_Proteases_Immune/Dev"/>
</dbReference>
<evidence type="ECO:0000256" key="11">
    <source>
        <dbReference type="RuleBase" id="RU363034"/>
    </source>
</evidence>